<accession>A0A502J778</accession>
<comment type="similarity">
    <text evidence="1">Belongs to the type-I restriction system S methylase family.</text>
</comment>
<evidence type="ECO:0000256" key="2">
    <source>
        <dbReference type="ARBA" id="ARBA00022747"/>
    </source>
</evidence>
<dbReference type="InterPro" id="IPR044946">
    <property type="entry name" value="Restrct_endonuc_typeI_TRD_sf"/>
</dbReference>
<organism evidence="5 6">
    <name type="scientific">Haemophilus haemolyticus</name>
    <dbReference type="NCBI Taxonomy" id="726"/>
    <lineage>
        <taxon>Bacteria</taxon>
        <taxon>Pseudomonadati</taxon>
        <taxon>Pseudomonadota</taxon>
        <taxon>Gammaproteobacteria</taxon>
        <taxon>Pasteurellales</taxon>
        <taxon>Pasteurellaceae</taxon>
        <taxon>Haemophilus</taxon>
    </lineage>
</organism>
<evidence type="ECO:0000256" key="1">
    <source>
        <dbReference type="ARBA" id="ARBA00010923"/>
    </source>
</evidence>
<keyword evidence="2" id="KW-0680">Restriction system</keyword>
<dbReference type="GO" id="GO:0009307">
    <property type="term" value="P:DNA restriction-modification system"/>
    <property type="evidence" value="ECO:0007669"/>
    <property type="project" value="UniProtKB-KW"/>
</dbReference>
<comment type="caution">
    <text evidence="5">The sequence shown here is derived from an EMBL/GenBank/DDBJ whole genome shotgun (WGS) entry which is preliminary data.</text>
</comment>
<dbReference type="AlphaFoldDB" id="A0A502J778"/>
<sequence length="356" mass="41529">MNRLDISNWKEFKIAELFITETSKNKLQVPTEAAVAKKDLTDGDIPRVTVTNMNNGIVGYYKNVQSDNYRLYENFISVSFLGTIFYHPYKASLDMKVHCLKLKERRLNNYIAFFLINIIKKQVSYFAYNDQLSSSTLTGLSILLPVKNNEPDWEYMENYTKQLYLRDKQSISTVEEYINKPTEKSISLGNWKRFHLYDDEMFDIDMGTKLDKIKMTSVNPTINFIGRANKSNGITERVDEISGLKPYEAGNLTLSLGGEYLGSCFIQPSPFYTSQNVVVLKPKWQMSFNVKMFIAIMVFKESRLYYKAFIDELNRHIKTDFSIYLPTKNDAPDWQYMEAYISYLFQQQSNTLQHLV</sequence>
<dbReference type="Pfam" id="PF01420">
    <property type="entry name" value="Methylase_S"/>
    <property type="match status" value="2"/>
</dbReference>
<proteinExistence type="inferred from homology"/>
<dbReference type="GO" id="GO:0003677">
    <property type="term" value="F:DNA binding"/>
    <property type="evidence" value="ECO:0007669"/>
    <property type="project" value="UniProtKB-KW"/>
</dbReference>
<evidence type="ECO:0000313" key="6">
    <source>
        <dbReference type="Proteomes" id="UP000317926"/>
    </source>
</evidence>
<name>A0A502J778_HAEHA</name>
<dbReference type="Proteomes" id="UP000317926">
    <property type="component" value="Unassembled WGS sequence"/>
</dbReference>
<dbReference type="RefSeq" id="WP_140520531.1">
    <property type="nucleotide sequence ID" value="NZ_JACBKC010000065.1"/>
</dbReference>
<feature type="domain" description="Type I restriction modification DNA specificity" evidence="4">
    <location>
        <begin position="7"/>
        <end position="167"/>
    </location>
</feature>
<gene>
    <name evidence="5" type="ORF">EUX55_08945</name>
</gene>
<feature type="domain" description="Type I restriction modification DNA specificity" evidence="4">
    <location>
        <begin position="199"/>
        <end position="345"/>
    </location>
</feature>
<dbReference type="SUPFAM" id="SSF116734">
    <property type="entry name" value="DNA methylase specificity domain"/>
    <property type="match status" value="2"/>
</dbReference>
<protein>
    <recommendedName>
        <fullName evidence="4">Type I restriction modification DNA specificity domain-containing protein</fullName>
    </recommendedName>
</protein>
<evidence type="ECO:0000313" key="5">
    <source>
        <dbReference type="EMBL" id="TPG94789.1"/>
    </source>
</evidence>
<dbReference type="InterPro" id="IPR000055">
    <property type="entry name" value="Restrct_endonuc_typeI_TRD"/>
</dbReference>
<reference evidence="5 6" key="1">
    <citation type="submission" date="2019-01" db="EMBL/GenBank/DDBJ databases">
        <title>Comparative genomic analysis identifies haemin-independent Haemophilus haemolyticus: a formal re-classification of Haemophilus intermedius.</title>
        <authorList>
            <person name="Harris T.M."/>
            <person name="Price E.P."/>
            <person name="Sarovich D.S."/>
            <person name="Norskov-Lauritsen N."/>
            <person name="Beissbarth J."/>
            <person name="Chang A.B."/>
            <person name="Smith-Vaughan H.C."/>
        </authorList>
    </citation>
    <scope>NUCLEOTIDE SEQUENCE [LARGE SCALE GENOMIC DNA]</scope>
    <source>
        <strain evidence="5 6">PN24</strain>
    </source>
</reference>
<dbReference type="Gene3D" id="3.90.220.20">
    <property type="entry name" value="DNA methylase specificity domains"/>
    <property type="match status" value="2"/>
</dbReference>
<evidence type="ECO:0000259" key="4">
    <source>
        <dbReference type="Pfam" id="PF01420"/>
    </source>
</evidence>
<evidence type="ECO:0000256" key="3">
    <source>
        <dbReference type="ARBA" id="ARBA00023125"/>
    </source>
</evidence>
<keyword evidence="3" id="KW-0238">DNA-binding</keyword>
<dbReference type="EMBL" id="SDPK01000065">
    <property type="protein sequence ID" value="TPG94789.1"/>
    <property type="molecule type" value="Genomic_DNA"/>
</dbReference>